<accession>A0A494Y727</accession>
<dbReference type="Pfam" id="PF00126">
    <property type="entry name" value="HTH_1"/>
    <property type="match status" value="1"/>
</dbReference>
<dbReference type="RefSeq" id="WP_121082206.1">
    <property type="nucleotide sequence ID" value="NZ_RBZU01000001.1"/>
</dbReference>
<evidence type="ECO:0000259" key="5">
    <source>
        <dbReference type="PROSITE" id="PS50931"/>
    </source>
</evidence>
<keyword evidence="4" id="KW-0804">Transcription</keyword>
<protein>
    <submittedName>
        <fullName evidence="6">LysR family transcriptional regulator</fullName>
    </submittedName>
</protein>
<dbReference type="PRINTS" id="PR00039">
    <property type="entry name" value="HTHLYSR"/>
</dbReference>
<dbReference type="AlphaFoldDB" id="A0A494Y727"/>
<dbReference type="Gene3D" id="3.40.190.290">
    <property type="match status" value="1"/>
</dbReference>
<sequence length="314" mass="34392">MLPSIHSIMRRLRGHHLALLIALDETGSVRKAATQMALSQPAITKALREIETTFGTELFMRSSRGIVPNEVGRSVIRHARLIRSELGDLREEIAGILRGSGGTLAVGAVMGAIPTWMTPALRLLRDRQPDISVEVSEDTSARLLGMLDQRALDVVLGRPNVSMHAEAYDFVPLAAEHLEFVVGAQSPLATRKRVQLRELSGLQWIVFSAQMPMRLVLEQVFDDAGIDFPAHALETSSTFATVSLLRSDDKLVAMMPSMVASYFETCGLLKVLPIQVNRMSVPFGVVTRKGAPHSQPVEAFIACCMSLDKAMRTP</sequence>
<feature type="domain" description="HTH lysR-type" evidence="5">
    <location>
        <begin position="15"/>
        <end position="69"/>
    </location>
</feature>
<dbReference type="PANTHER" id="PTHR30419:SF8">
    <property type="entry name" value="NITROGEN ASSIMILATION TRANSCRIPTIONAL ACTIVATOR-RELATED"/>
    <property type="match status" value="1"/>
</dbReference>
<dbReference type="InterPro" id="IPR036390">
    <property type="entry name" value="WH_DNA-bd_sf"/>
</dbReference>
<comment type="caution">
    <text evidence="6">The sequence shown here is derived from an EMBL/GenBank/DDBJ whole genome shotgun (WGS) entry which is preliminary data.</text>
</comment>
<name>A0A494Y727_9BURK</name>
<dbReference type="SUPFAM" id="SSF46785">
    <property type="entry name" value="Winged helix' DNA-binding domain"/>
    <property type="match status" value="1"/>
</dbReference>
<evidence type="ECO:0000313" key="7">
    <source>
        <dbReference type="Proteomes" id="UP000270342"/>
    </source>
</evidence>
<dbReference type="GO" id="GO:0005829">
    <property type="term" value="C:cytosol"/>
    <property type="evidence" value="ECO:0007669"/>
    <property type="project" value="TreeGrafter"/>
</dbReference>
<evidence type="ECO:0000256" key="1">
    <source>
        <dbReference type="ARBA" id="ARBA00009437"/>
    </source>
</evidence>
<dbReference type="InterPro" id="IPR050950">
    <property type="entry name" value="HTH-type_LysR_regulators"/>
</dbReference>
<comment type="similarity">
    <text evidence="1">Belongs to the LysR transcriptional regulatory family.</text>
</comment>
<keyword evidence="2" id="KW-0805">Transcription regulation</keyword>
<dbReference type="OrthoDB" id="8627799at2"/>
<organism evidence="6 7">
    <name type="scientific">Pararobbsia silviterrae</name>
    <dbReference type="NCBI Taxonomy" id="1792498"/>
    <lineage>
        <taxon>Bacteria</taxon>
        <taxon>Pseudomonadati</taxon>
        <taxon>Pseudomonadota</taxon>
        <taxon>Betaproteobacteria</taxon>
        <taxon>Burkholderiales</taxon>
        <taxon>Burkholderiaceae</taxon>
        <taxon>Pararobbsia</taxon>
    </lineage>
</organism>
<keyword evidence="3" id="KW-0238">DNA-binding</keyword>
<dbReference type="Proteomes" id="UP000270342">
    <property type="component" value="Unassembled WGS sequence"/>
</dbReference>
<dbReference type="GO" id="GO:0003700">
    <property type="term" value="F:DNA-binding transcription factor activity"/>
    <property type="evidence" value="ECO:0007669"/>
    <property type="project" value="InterPro"/>
</dbReference>
<evidence type="ECO:0000256" key="2">
    <source>
        <dbReference type="ARBA" id="ARBA00023015"/>
    </source>
</evidence>
<reference evidence="6 7" key="1">
    <citation type="submission" date="2018-10" db="EMBL/GenBank/DDBJ databases">
        <title>Robbsia sp. DHC34, isolated from soil.</title>
        <authorList>
            <person name="Gao Z.-H."/>
            <person name="Qiu L.-H."/>
        </authorList>
    </citation>
    <scope>NUCLEOTIDE SEQUENCE [LARGE SCALE GENOMIC DNA]</scope>
    <source>
        <strain evidence="6 7">DHC34</strain>
    </source>
</reference>
<dbReference type="InterPro" id="IPR000847">
    <property type="entry name" value="LysR_HTH_N"/>
</dbReference>
<dbReference type="GO" id="GO:0003677">
    <property type="term" value="F:DNA binding"/>
    <property type="evidence" value="ECO:0007669"/>
    <property type="project" value="UniProtKB-KW"/>
</dbReference>
<keyword evidence="7" id="KW-1185">Reference proteome</keyword>
<dbReference type="Pfam" id="PF03466">
    <property type="entry name" value="LysR_substrate"/>
    <property type="match status" value="1"/>
</dbReference>
<dbReference type="Gene3D" id="1.10.10.10">
    <property type="entry name" value="Winged helix-like DNA-binding domain superfamily/Winged helix DNA-binding domain"/>
    <property type="match status" value="1"/>
</dbReference>
<dbReference type="InterPro" id="IPR005119">
    <property type="entry name" value="LysR_subst-bd"/>
</dbReference>
<dbReference type="SUPFAM" id="SSF53850">
    <property type="entry name" value="Periplasmic binding protein-like II"/>
    <property type="match status" value="1"/>
</dbReference>
<proteinExistence type="inferred from homology"/>
<dbReference type="InterPro" id="IPR036388">
    <property type="entry name" value="WH-like_DNA-bd_sf"/>
</dbReference>
<dbReference type="PANTHER" id="PTHR30419">
    <property type="entry name" value="HTH-TYPE TRANSCRIPTIONAL REGULATOR YBHD"/>
    <property type="match status" value="1"/>
</dbReference>
<evidence type="ECO:0000313" key="6">
    <source>
        <dbReference type="EMBL" id="RKP58531.1"/>
    </source>
</evidence>
<dbReference type="EMBL" id="RBZU01000001">
    <property type="protein sequence ID" value="RKP58531.1"/>
    <property type="molecule type" value="Genomic_DNA"/>
</dbReference>
<gene>
    <name evidence="6" type="ORF">D7S86_00835</name>
</gene>
<evidence type="ECO:0000256" key="3">
    <source>
        <dbReference type="ARBA" id="ARBA00023125"/>
    </source>
</evidence>
<dbReference type="PROSITE" id="PS50931">
    <property type="entry name" value="HTH_LYSR"/>
    <property type="match status" value="1"/>
</dbReference>
<evidence type="ECO:0000256" key="4">
    <source>
        <dbReference type="ARBA" id="ARBA00023163"/>
    </source>
</evidence>